<dbReference type="EMBL" id="DTMM01000113">
    <property type="protein sequence ID" value="HFT93453.1"/>
    <property type="molecule type" value="Genomic_DNA"/>
</dbReference>
<dbReference type="GO" id="GO:0043093">
    <property type="term" value="P:FtsZ-dependent cytokinesis"/>
    <property type="evidence" value="ECO:0007669"/>
    <property type="project" value="UniProtKB-UniRule"/>
</dbReference>
<proteinExistence type="inferred from homology"/>
<comment type="function">
    <text evidence="5 6">Cell division protein that is involved in the assembly of the Z ring. May serve as a membrane anchor for the Z ring.</text>
</comment>
<protein>
    <recommendedName>
        <fullName evidence="5 6">Cell division protein FtsA</fullName>
    </recommendedName>
</protein>
<dbReference type="PIRSF" id="PIRSF003101">
    <property type="entry name" value="FtsA"/>
    <property type="match status" value="1"/>
</dbReference>
<dbReference type="AlphaFoldDB" id="A0A7C3R3L6"/>
<dbReference type="SUPFAM" id="SSF53067">
    <property type="entry name" value="Actin-like ATPase domain"/>
    <property type="match status" value="2"/>
</dbReference>
<name>A0A7C3R3L6_9BACT</name>
<evidence type="ECO:0000256" key="5">
    <source>
        <dbReference type="HAMAP-Rule" id="MF_02033"/>
    </source>
</evidence>
<evidence type="ECO:0000256" key="7">
    <source>
        <dbReference type="SAM" id="MobiDB-lite"/>
    </source>
</evidence>
<keyword evidence="2 5" id="KW-0132">Cell division</keyword>
<dbReference type="SMART" id="SM00842">
    <property type="entry name" value="FtsA"/>
    <property type="match status" value="1"/>
</dbReference>
<dbReference type="Gene3D" id="3.30.1490.110">
    <property type="match status" value="1"/>
</dbReference>
<dbReference type="NCBIfam" id="TIGR01174">
    <property type="entry name" value="ftsA"/>
    <property type="match status" value="1"/>
</dbReference>
<feature type="region of interest" description="Disordered" evidence="7">
    <location>
        <begin position="269"/>
        <end position="289"/>
    </location>
</feature>
<keyword evidence="1 5" id="KW-1003">Cell membrane</keyword>
<dbReference type="Pfam" id="PF02491">
    <property type="entry name" value="SHS2_FTSA"/>
    <property type="match status" value="1"/>
</dbReference>
<organism evidence="9">
    <name type="scientific">Leptospirillum ferriphilum</name>
    <dbReference type="NCBI Taxonomy" id="178606"/>
    <lineage>
        <taxon>Bacteria</taxon>
        <taxon>Pseudomonadati</taxon>
        <taxon>Nitrospirota</taxon>
        <taxon>Nitrospiria</taxon>
        <taxon>Nitrospirales</taxon>
        <taxon>Nitrospiraceae</taxon>
        <taxon>Leptospirillum</taxon>
    </lineage>
</organism>
<dbReference type="CDD" id="cd24048">
    <property type="entry name" value="ASKHA_NBD_FtsA"/>
    <property type="match status" value="1"/>
</dbReference>
<sequence>MSSNPLYAAVDLGSTKVVAVAGHSVDDNMFEIVGLGVSPTGSALRNGTIIGVPQAVAAINRAVDQAQRMAGRPVRNVVVGFAGGEVVGMDQRVTIALRDREVQPSDIEKVLQEARSMVNRPASEILHVIPKSYTIDDLANIPNPVGMVGARLEAHVHVIRGSDMVIANLKRTIERSGLVLREGDLVLQPLAAARVLLTEDDKELGVAVVDIGGGTTNLAVFVNGALAAIRIFPYGGINMTKDLAIVLQVSQEEAERIKIEALGRSVLPAAGEKSGENPETLSTGPSPEQSAQVMDVVEARLAEILGIVARELREMRLENRLQRGVVLTGGVVGMPKMIPFAQKILSPLHVTVGSVRPRIQGLVERALQPEFSSAIGLLYYARDHWDLVFEEESSGSPSGNAAERQKEKKISGSSRLLNWFREII</sequence>
<reference evidence="9" key="1">
    <citation type="journal article" date="2020" name="mSystems">
        <title>Genome- and Community-Level Interaction Insights into Carbon Utilization and Element Cycling Functions of Hydrothermarchaeota in Hydrothermal Sediment.</title>
        <authorList>
            <person name="Zhou Z."/>
            <person name="Liu Y."/>
            <person name="Xu W."/>
            <person name="Pan J."/>
            <person name="Luo Z.H."/>
            <person name="Li M."/>
        </authorList>
    </citation>
    <scope>NUCLEOTIDE SEQUENCE [LARGE SCALE GENOMIC DNA]</scope>
    <source>
        <strain evidence="9">SpSt-902</strain>
    </source>
</reference>
<accession>A0A7C3R3L6</accession>
<dbReference type="GO" id="GO:0032153">
    <property type="term" value="C:cell division site"/>
    <property type="evidence" value="ECO:0007669"/>
    <property type="project" value="UniProtKB-UniRule"/>
</dbReference>
<dbReference type="InterPro" id="IPR050696">
    <property type="entry name" value="FtsA/MreB"/>
</dbReference>
<evidence type="ECO:0000256" key="3">
    <source>
        <dbReference type="ARBA" id="ARBA00023136"/>
    </source>
</evidence>
<evidence type="ECO:0000259" key="8">
    <source>
        <dbReference type="SMART" id="SM00842"/>
    </source>
</evidence>
<evidence type="ECO:0000256" key="1">
    <source>
        <dbReference type="ARBA" id="ARBA00022475"/>
    </source>
</evidence>
<comment type="caution">
    <text evidence="9">The sequence shown here is derived from an EMBL/GenBank/DDBJ whole genome shotgun (WGS) entry which is preliminary data.</text>
</comment>
<dbReference type="Pfam" id="PF14450">
    <property type="entry name" value="FtsA"/>
    <property type="match status" value="1"/>
</dbReference>
<comment type="subunit">
    <text evidence="5">Self-interacts. Interacts with FtsZ.</text>
</comment>
<dbReference type="Gene3D" id="3.30.420.40">
    <property type="match status" value="1"/>
</dbReference>
<dbReference type="PANTHER" id="PTHR32432:SF4">
    <property type="entry name" value="CELL DIVISION PROTEIN FTSA"/>
    <property type="match status" value="1"/>
</dbReference>
<dbReference type="GO" id="GO:0009898">
    <property type="term" value="C:cytoplasmic side of plasma membrane"/>
    <property type="evidence" value="ECO:0007669"/>
    <property type="project" value="UniProtKB-UniRule"/>
</dbReference>
<dbReference type="HAMAP" id="MF_02033">
    <property type="entry name" value="FtsA"/>
    <property type="match status" value="1"/>
</dbReference>
<dbReference type="InterPro" id="IPR043129">
    <property type="entry name" value="ATPase_NBD"/>
</dbReference>
<evidence type="ECO:0000313" key="9">
    <source>
        <dbReference type="EMBL" id="HFT93453.1"/>
    </source>
</evidence>
<dbReference type="InterPro" id="IPR020823">
    <property type="entry name" value="Cell_div_FtsA"/>
</dbReference>
<comment type="subcellular location">
    <subcellularLocation>
        <location evidence="5">Cell membrane</location>
        <topology evidence="5">Peripheral membrane protein</topology>
        <orientation evidence="5">Cytoplasmic side</orientation>
    </subcellularLocation>
    <text evidence="5">Localizes to the Z ring in an FtsZ-dependent manner. Targeted to the membrane through a conserved C-terminal amphipathic helix.</text>
</comment>
<evidence type="ECO:0000256" key="4">
    <source>
        <dbReference type="ARBA" id="ARBA00023306"/>
    </source>
</evidence>
<dbReference type="InterPro" id="IPR003494">
    <property type="entry name" value="SHS2_FtsA"/>
</dbReference>
<keyword evidence="4 5" id="KW-0131">Cell cycle</keyword>
<gene>
    <name evidence="5 9" type="primary">ftsA</name>
    <name evidence="9" type="ORF">ENX03_05840</name>
</gene>
<feature type="compositionally biased region" description="Polar residues" evidence="7">
    <location>
        <begin position="277"/>
        <end position="289"/>
    </location>
</feature>
<evidence type="ECO:0000256" key="6">
    <source>
        <dbReference type="PIRNR" id="PIRNR003101"/>
    </source>
</evidence>
<feature type="domain" description="SHS2" evidence="8">
    <location>
        <begin position="7"/>
        <end position="196"/>
    </location>
</feature>
<comment type="similarity">
    <text evidence="5 6">Belongs to the FtsA/MreB family.</text>
</comment>
<keyword evidence="3 5" id="KW-0472">Membrane</keyword>
<dbReference type="PANTHER" id="PTHR32432">
    <property type="entry name" value="CELL DIVISION PROTEIN FTSA-RELATED"/>
    <property type="match status" value="1"/>
</dbReference>
<evidence type="ECO:0000256" key="2">
    <source>
        <dbReference type="ARBA" id="ARBA00022618"/>
    </source>
</evidence>